<dbReference type="AlphaFoldDB" id="A0A1D7V0L7"/>
<keyword evidence="2" id="KW-1185">Reference proteome</keyword>
<reference evidence="1 2" key="1">
    <citation type="submission" date="2016-04" db="EMBL/GenBank/DDBJ databases">
        <title>Complete genome seqeunce of Leptospira alstonii serovar Room22.</title>
        <authorList>
            <person name="Nally J.E."/>
            <person name="Bayles D.O."/>
            <person name="Hurley D."/>
            <person name="Fanning S."/>
            <person name="McMahon B.J."/>
            <person name="Arent Z."/>
        </authorList>
    </citation>
    <scope>NUCLEOTIDE SEQUENCE [LARGE SCALE GENOMIC DNA]</scope>
    <source>
        <strain evidence="1 2">GWTS #1</strain>
    </source>
</reference>
<dbReference type="RefSeq" id="WP_069608584.1">
    <property type="nucleotide sequence ID" value="NZ_CP015217.1"/>
</dbReference>
<accession>A0A1D7V0L7</accession>
<gene>
    <name evidence="1" type="ORF">A0128_16960</name>
</gene>
<dbReference type="SUPFAM" id="SSF69322">
    <property type="entry name" value="Tricorn protease domain 2"/>
    <property type="match status" value="1"/>
</dbReference>
<dbReference type="EMBL" id="CP015217">
    <property type="protein sequence ID" value="AOP35381.1"/>
    <property type="molecule type" value="Genomic_DNA"/>
</dbReference>
<sequence length="447" mass="49426">MKRLFLFFIFFLILSSAFGQSVSLWQTMFGGEQFNGLKPNECPEELPSGLASFKDGSFVVVGSSNDCAKEDMNSKIEQKKYSAAWAAKIDTNGNPVWWRYLFPSKPVDMDGYTIGVHNHESYRGEHLIATQDGNFVAAGSIGSSTFNRKLSFSKHNAQGELIVDRFIHANEFCDGFCGLEDPQIFHLHELSNEKFRGLVSVSHKLETTEKEGNTTVVSTKIKTSFLYTLFGKDGSVKNSKYIPDLSFAPDASVGLPGGGMVFAVSTDNVSGKESQRDVIVQRYDEDGNPLWKKKFGTSGIEDFAISLLKLSDGNLLLSGGVSGAGNKSVWLLKLSPNGETIWEVKHKLGGNNFLDPIIESPDQGFLGVLADGEGPMVLVRFDSSGKKIWEKKHSQRVYMASKILKNEKGYVILSYTKKKSAQYVDALLIQTDWDGNISKDAIRKNFP</sequence>
<dbReference type="InterPro" id="IPR015943">
    <property type="entry name" value="WD40/YVTN_repeat-like_dom_sf"/>
</dbReference>
<dbReference type="PANTHER" id="PTHR42754">
    <property type="entry name" value="ENDOGLUCANASE"/>
    <property type="match status" value="1"/>
</dbReference>
<evidence type="ECO:0000313" key="1">
    <source>
        <dbReference type="EMBL" id="AOP35381.1"/>
    </source>
</evidence>
<proteinExistence type="predicted"/>
<dbReference type="Proteomes" id="UP000094197">
    <property type="component" value="Chromosome 1"/>
</dbReference>
<organism evidence="1 2">
    <name type="scientific">Leptospira tipperaryensis</name>
    <dbReference type="NCBI Taxonomy" id="2564040"/>
    <lineage>
        <taxon>Bacteria</taxon>
        <taxon>Pseudomonadati</taxon>
        <taxon>Spirochaetota</taxon>
        <taxon>Spirochaetia</taxon>
        <taxon>Leptospirales</taxon>
        <taxon>Leptospiraceae</taxon>
        <taxon>Leptospira</taxon>
    </lineage>
</organism>
<dbReference type="PANTHER" id="PTHR42754:SF1">
    <property type="entry name" value="LIPOPROTEIN"/>
    <property type="match status" value="1"/>
</dbReference>
<evidence type="ECO:0000313" key="2">
    <source>
        <dbReference type="Proteomes" id="UP000094197"/>
    </source>
</evidence>
<dbReference type="KEGG" id="laj:A0128_16960"/>
<name>A0A1D7V0L7_9LEPT</name>
<dbReference type="OrthoDB" id="339579at2"/>
<protein>
    <submittedName>
        <fullName evidence="1">Uncharacterized protein</fullName>
    </submittedName>
</protein>
<dbReference type="Gene3D" id="2.130.10.10">
    <property type="entry name" value="YVTN repeat-like/Quinoprotein amine dehydrogenase"/>
    <property type="match status" value="1"/>
</dbReference>